<keyword evidence="3" id="KW-0862">Zinc</keyword>
<sequence length="135" mass="15154">MEREARCLCGSLTIWVSGNPSFSIACNCINCQRRTGSSFGTLAYFKDDQVLEQKGEFKKFQFQSDSGRTNTTHFCPECGSTVFFKAEAFKGMTGVAAGCFPSPDIPEPTMAVWTRSKHSWVEFPEHWTSMEQQTP</sequence>
<dbReference type="InterPro" id="IPR006913">
    <property type="entry name" value="CENP-V/GFA"/>
</dbReference>
<dbReference type="SUPFAM" id="SSF51316">
    <property type="entry name" value="Mss4-like"/>
    <property type="match status" value="1"/>
</dbReference>
<keyword evidence="2" id="KW-0479">Metal-binding</keyword>
<dbReference type="PANTHER" id="PTHR33337:SF40">
    <property type="entry name" value="CENP-V_GFA DOMAIN-CONTAINING PROTEIN-RELATED"/>
    <property type="match status" value="1"/>
</dbReference>
<comment type="similarity">
    <text evidence="1">Belongs to the Gfa family.</text>
</comment>
<reference evidence="6" key="1">
    <citation type="submission" date="2023-07" db="EMBL/GenBank/DDBJ databases">
        <title>Marinobacter sp. chi1 genome sequencing and assembly.</title>
        <authorList>
            <person name="Park S."/>
        </authorList>
    </citation>
    <scope>NUCLEOTIDE SEQUENCE</scope>
    <source>
        <strain evidence="6">Chi1</strain>
    </source>
</reference>
<dbReference type="PANTHER" id="PTHR33337">
    <property type="entry name" value="GFA DOMAIN-CONTAINING PROTEIN"/>
    <property type="match status" value="1"/>
</dbReference>
<evidence type="ECO:0000259" key="5">
    <source>
        <dbReference type="PROSITE" id="PS51891"/>
    </source>
</evidence>
<keyword evidence="4" id="KW-0456">Lyase</keyword>
<dbReference type="PROSITE" id="PS51891">
    <property type="entry name" value="CENP_V_GFA"/>
    <property type="match status" value="1"/>
</dbReference>
<evidence type="ECO:0000256" key="4">
    <source>
        <dbReference type="ARBA" id="ARBA00023239"/>
    </source>
</evidence>
<name>A0ABT8W1V6_9GAMM</name>
<evidence type="ECO:0000256" key="3">
    <source>
        <dbReference type="ARBA" id="ARBA00022833"/>
    </source>
</evidence>
<dbReference type="PROSITE" id="PS51257">
    <property type="entry name" value="PROKAR_LIPOPROTEIN"/>
    <property type="match status" value="1"/>
</dbReference>
<organism evidence="6 7">
    <name type="scientific">Marinobacter suaedae</name>
    <dbReference type="NCBI Taxonomy" id="3057675"/>
    <lineage>
        <taxon>Bacteria</taxon>
        <taxon>Pseudomonadati</taxon>
        <taxon>Pseudomonadota</taxon>
        <taxon>Gammaproteobacteria</taxon>
        <taxon>Pseudomonadales</taxon>
        <taxon>Marinobacteraceae</taxon>
        <taxon>Marinobacter</taxon>
    </lineage>
</organism>
<accession>A0ABT8W1V6</accession>
<comment type="caution">
    <text evidence="6">The sequence shown here is derived from an EMBL/GenBank/DDBJ whole genome shotgun (WGS) entry which is preliminary data.</text>
</comment>
<evidence type="ECO:0000256" key="2">
    <source>
        <dbReference type="ARBA" id="ARBA00022723"/>
    </source>
</evidence>
<protein>
    <submittedName>
        <fullName evidence="6">GFA family protein</fullName>
    </submittedName>
</protein>
<dbReference type="EMBL" id="JAUMIS010000002">
    <property type="protein sequence ID" value="MDO3722222.1"/>
    <property type="molecule type" value="Genomic_DNA"/>
</dbReference>
<gene>
    <name evidence="6" type="ORF">QVZ43_10855</name>
</gene>
<feature type="domain" description="CENP-V/GFA" evidence="5">
    <location>
        <begin position="3"/>
        <end position="114"/>
    </location>
</feature>
<keyword evidence="7" id="KW-1185">Reference proteome</keyword>
<proteinExistence type="inferred from homology"/>
<evidence type="ECO:0000313" key="7">
    <source>
        <dbReference type="Proteomes" id="UP001168640"/>
    </source>
</evidence>
<dbReference type="InterPro" id="IPR011057">
    <property type="entry name" value="Mss4-like_sf"/>
</dbReference>
<evidence type="ECO:0000313" key="6">
    <source>
        <dbReference type="EMBL" id="MDO3722222.1"/>
    </source>
</evidence>
<dbReference type="RefSeq" id="WP_223793532.1">
    <property type="nucleotide sequence ID" value="NZ_JAUMIS010000002.1"/>
</dbReference>
<evidence type="ECO:0000256" key="1">
    <source>
        <dbReference type="ARBA" id="ARBA00005495"/>
    </source>
</evidence>
<dbReference type="Proteomes" id="UP001168640">
    <property type="component" value="Unassembled WGS sequence"/>
</dbReference>
<dbReference type="Gene3D" id="3.90.1590.10">
    <property type="entry name" value="glutathione-dependent formaldehyde- activating enzyme (gfa)"/>
    <property type="match status" value="1"/>
</dbReference>
<dbReference type="Pfam" id="PF04828">
    <property type="entry name" value="GFA"/>
    <property type="match status" value="1"/>
</dbReference>